<feature type="signal peptide" evidence="1">
    <location>
        <begin position="1"/>
        <end position="19"/>
    </location>
</feature>
<name>A0A427TX47_9BACI</name>
<feature type="chain" id="PRO_5019353405" description="Intracellular proteinase inhibitor BsuPI domain-containing protein" evidence="1">
    <location>
        <begin position="20"/>
        <end position="163"/>
    </location>
</feature>
<dbReference type="EMBL" id="RSFW01000003">
    <property type="protein sequence ID" value="RSD29049.1"/>
    <property type="molecule type" value="Genomic_DNA"/>
</dbReference>
<evidence type="ECO:0008006" key="4">
    <source>
        <dbReference type="Google" id="ProtNLM"/>
    </source>
</evidence>
<dbReference type="InterPro" id="IPR038144">
    <property type="entry name" value="IPI"/>
</dbReference>
<dbReference type="Gene3D" id="2.60.40.2360">
    <property type="entry name" value="Intracellular proteinase inhibitor BsuPI"/>
    <property type="match status" value="1"/>
</dbReference>
<sequence length="163" mass="17897">MKKLIASFILLSVMFLLSACNGGTEIETSIEKQAEKKSEKKVDEPGNTGVIPEALSASLVEVDEGTEGKDFIYEVKNNTDKEIEIPFDENGGHVYVLRDQSGKEVNRNDGLGTIQSNQIVSAGEAITIKIGMGGLKKGTYELEVWMESELDNTYNQTITFTIE</sequence>
<gene>
    <name evidence="2" type="ORF">EJA10_02770</name>
</gene>
<dbReference type="RefSeq" id="WP_125478482.1">
    <property type="nucleotide sequence ID" value="NZ_RSFW01000003.1"/>
</dbReference>
<proteinExistence type="predicted"/>
<organism evidence="2 3">
    <name type="scientific">Mesobacillus subterraneus</name>
    <dbReference type="NCBI Taxonomy" id="285983"/>
    <lineage>
        <taxon>Bacteria</taxon>
        <taxon>Bacillati</taxon>
        <taxon>Bacillota</taxon>
        <taxon>Bacilli</taxon>
        <taxon>Bacillales</taxon>
        <taxon>Bacillaceae</taxon>
        <taxon>Mesobacillus</taxon>
    </lineage>
</organism>
<dbReference type="Proteomes" id="UP000279911">
    <property type="component" value="Unassembled WGS sequence"/>
</dbReference>
<reference evidence="3" key="1">
    <citation type="submission" date="2018-12" db="EMBL/GenBank/DDBJ databases">
        <title>Bacillus chawlae sp. nov., Bacillus glennii sp. nov., and Bacillus saganii sp. nov. Isolated from the Vehicle Assembly Building at Kennedy Space Center where the Viking Spacecraft were Assembled.</title>
        <authorList>
            <person name="Seuylemezian A."/>
            <person name="Vaishampayan P."/>
        </authorList>
    </citation>
    <scope>NUCLEOTIDE SEQUENCE [LARGE SCALE GENOMIC DNA]</scope>
    <source>
        <strain evidence="3">DSM 13966</strain>
    </source>
</reference>
<keyword evidence="1" id="KW-0732">Signal</keyword>
<protein>
    <recommendedName>
        <fullName evidence="4">Intracellular proteinase inhibitor BsuPI domain-containing protein</fullName>
    </recommendedName>
</protein>
<dbReference type="OrthoDB" id="2882935at2"/>
<evidence type="ECO:0000256" key="1">
    <source>
        <dbReference type="SAM" id="SignalP"/>
    </source>
</evidence>
<dbReference type="AlphaFoldDB" id="A0A427TX47"/>
<evidence type="ECO:0000313" key="3">
    <source>
        <dbReference type="Proteomes" id="UP000279911"/>
    </source>
</evidence>
<dbReference type="PROSITE" id="PS51257">
    <property type="entry name" value="PROKAR_LIPOPROTEIN"/>
    <property type="match status" value="1"/>
</dbReference>
<comment type="caution">
    <text evidence="2">The sequence shown here is derived from an EMBL/GenBank/DDBJ whole genome shotgun (WGS) entry which is preliminary data.</text>
</comment>
<accession>A0A427TX47</accession>
<evidence type="ECO:0000313" key="2">
    <source>
        <dbReference type="EMBL" id="RSD29049.1"/>
    </source>
</evidence>